<evidence type="ECO:0000313" key="2">
    <source>
        <dbReference type="EMBL" id="MEU3787518.1"/>
    </source>
</evidence>
<sequence>MTRPGSQPGATRPLVAREDDPLFDADHSRCSGPLRRASITVADVEEIARRADAAEGVRA</sequence>
<organism evidence="2 3">
    <name type="scientific">Streptomyces sp. 900129855</name>
    <dbReference type="NCBI Taxonomy" id="3155129"/>
    <lineage>
        <taxon>Bacteria</taxon>
        <taxon>Bacillati</taxon>
        <taxon>Actinomycetota</taxon>
        <taxon>Actinomycetes</taxon>
        <taxon>Kitasatosporales</taxon>
        <taxon>Streptomycetaceae</taxon>
        <taxon>Streptomyces</taxon>
    </lineage>
</organism>
<evidence type="ECO:0000313" key="3">
    <source>
        <dbReference type="Proteomes" id="UP001550739"/>
    </source>
</evidence>
<keyword evidence="3" id="KW-1185">Reference proteome</keyword>
<name>A0ABV2ZZ07_9ACTN</name>
<protein>
    <submittedName>
        <fullName evidence="2">Uncharacterized protein</fullName>
    </submittedName>
</protein>
<feature type="compositionally biased region" description="Basic and acidic residues" evidence="1">
    <location>
        <begin position="15"/>
        <end position="29"/>
    </location>
</feature>
<evidence type="ECO:0000256" key="1">
    <source>
        <dbReference type="SAM" id="MobiDB-lite"/>
    </source>
</evidence>
<dbReference type="EMBL" id="JBEZVE010000044">
    <property type="protein sequence ID" value="MEU3787518.1"/>
    <property type="molecule type" value="Genomic_DNA"/>
</dbReference>
<accession>A0ABV2ZZ07</accession>
<gene>
    <name evidence="2" type="ORF">AB0E89_44580</name>
</gene>
<dbReference type="RefSeq" id="WP_175308888.1">
    <property type="nucleotide sequence ID" value="NZ_JBEZVE010000044.1"/>
</dbReference>
<proteinExistence type="predicted"/>
<reference evidence="2 3" key="1">
    <citation type="submission" date="2024-06" db="EMBL/GenBank/DDBJ databases">
        <title>The Natural Products Discovery Center: Release of the First 8490 Sequenced Strains for Exploring Actinobacteria Biosynthetic Diversity.</title>
        <authorList>
            <person name="Kalkreuter E."/>
            <person name="Kautsar S.A."/>
            <person name="Yang D."/>
            <person name="Bader C.D."/>
            <person name="Teijaro C.N."/>
            <person name="Fluegel L."/>
            <person name="Davis C.M."/>
            <person name="Simpson J.R."/>
            <person name="Lauterbach L."/>
            <person name="Steele A.D."/>
            <person name="Gui C."/>
            <person name="Meng S."/>
            <person name="Li G."/>
            <person name="Viehrig K."/>
            <person name="Ye F."/>
            <person name="Su P."/>
            <person name="Kiefer A.F."/>
            <person name="Nichols A."/>
            <person name="Cepeda A.J."/>
            <person name="Yan W."/>
            <person name="Fan B."/>
            <person name="Jiang Y."/>
            <person name="Adhikari A."/>
            <person name="Zheng C.-J."/>
            <person name="Schuster L."/>
            <person name="Cowan T.M."/>
            <person name="Smanski M.J."/>
            <person name="Chevrette M.G."/>
            <person name="De Carvalho L.P.S."/>
            <person name="Shen B."/>
        </authorList>
    </citation>
    <scope>NUCLEOTIDE SEQUENCE [LARGE SCALE GENOMIC DNA]</scope>
    <source>
        <strain evidence="2 3">NPDC033843</strain>
    </source>
</reference>
<comment type="caution">
    <text evidence="2">The sequence shown here is derived from an EMBL/GenBank/DDBJ whole genome shotgun (WGS) entry which is preliminary data.</text>
</comment>
<feature type="region of interest" description="Disordered" evidence="1">
    <location>
        <begin position="1"/>
        <end position="29"/>
    </location>
</feature>
<dbReference type="Proteomes" id="UP001550739">
    <property type="component" value="Unassembled WGS sequence"/>
</dbReference>